<organism evidence="5 6">
    <name type="scientific">Kockovaella imperatae</name>
    <dbReference type="NCBI Taxonomy" id="4999"/>
    <lineage>
        <taxon>Eukaryota</taxon>
        <taxon>Fungi</taxon>
        <taxon>Dikarya</taxon>
        <taxon>Basidiomycota</taxon>
        <taxon>Agaricomycotina</taxon>
        <taxon>Tremellomycetes</taxon>
        <taxon>Tremellales</taxon>
        <taxon>Cuniculitremaceae</taxon>
        <taxon>Kockovaella</taxon>
    </lineage>
</organism>
<evidence type="ECO:0000256" key="2">
    <source>
        <dbReference type="ARBA" id="ARBA00023002"/>
    </source>
</evidence>
<dbReference type="AlphaFoldDB" id="A0A1Y1UGB5"/>
<feature type="domain" description="NAD-dependent epimerase/dehydratase" evidence="4">
    <location>
        <begin position="9"/>
        <end position="190"/>
    </location>
</feature>
<dbReference type="SUPFAM" id="SSF51735">
    <property type="entry name" value="NAD(P)-binding Rossmann-fold domains"/>
    <property type="match status" value="1"/>
</dbReference>
<gene>
    <name evidence="5" type="ORF">BD324DRAFT_600634</name>
</gene>
<dbReference type="Gene3D" id="3.40.50.720">
    <property type="entry name" value="NAD(P)-binding Rossmann-like Domain"/>
    <property type="match status" value="1"/>
</dbReference>
<keyword evidence="2" id="KW-0560">Oxidoreductase</keyword>
<reference evidence="5 6" key="1">
    <citation type="submission" date="2017-03" db="EMBL/GenBank/DDBJ databases">
        <title>Widespread Adenine N6-methylation of Active Genes in Fungi.</title>
        <authorList>
            <consortium name="DOE Joint Genome Institute"/>
            <person name="Mondo S.J."/>
            <person name="Dannebaum R.O."/>
            <person name="Kuo R.C."/>
            <person name="Louie K.B."/>
            <person name="Bewick A.J."/>
            <person name="Labutti K."/>
            <person name="Haridas S."/>
            <person name="Kuo A."/>
            <person name="Salamov A."/>
            <person name="Ahrendt S.R."/>
            <person name="Lau R."/>
            <person name="Bowen B.P."/>
            <person name="Lipzen A."/>
            <person name="Sullivan W."/>
            <person name="Andreopoulos W.B."/>
            <person name="Clum A."/>
            <person name="Lindquist E."/>
            <person name="Daum C."/>
            <person name="Northen T.R."/>
            <person name="Ramamoorthy G."/>
            <person name="Schmitz R.J."/>
            <person name="Gryganskyi A."/>
            <person name="Culley D."/>
            <person name="Magnuson J."/>
            <person name="James T.Y."/>
            <person name="O'Malley M.A."/>
            <person name="Stajich J.E."/>
            <person name="Spatafora J.W."/>
            <person name="Visel A."/>
            <person name="Grigoriev I.V."/>
        </authorList>
    </citation>
    <scope>NUCLEOTIDE SEQUENCE [LARGE SCALE GENOMIC DNA]</scope>
    <source>
        <strain evidence="5 6">NRRL Y-17943</strain>
    </source>
</reference>
<dbReference type="PANTHER" id="PTHR43103:SF5">
    <property type="entry name" value="4-EPIMERASE, PUTATIVE (AFU_ORTHOLOGUE AFUA_7G00360)-RELATED"/>
    <property type="match status" value="1"/>
</dbReference>
<dbReference type="STRING" id="4999.A0A1Y1UGB5"/>
<comment type="similarity">
    <text evidence="1">Belongs to the NAD(P)-dependent epimerase/dehydratase family.</text>
</comment>
<dbReference type="Proteomes" id="UP000193218">
    <property type="component" value="Unassembled WGS sequence"/>
</dbReference>
<evidence type="ECO:0000256" key="3">
    <source>
        <dbReference type="ARBA" id="ARBA00023027"/>
    </source>
</evidence>
<dbReference type="OrthoDB" id="202470at2759"/>
<dbReference type="GO" id="GO:0016491">
    <property type="term" value="F:oxidoreductase activity"/>
    <property type="evidence" value="ECO:0007669"/>
    <property type="project" value="UniProtKB-KW"/>
</dbReference>
<dbReference type="GeneID" id="33555728"/>
<dbReference type="InParanoid" id="A0A1Y1UGB5"/>
<sequence length="303" mass="33547">MTVDKSLKIAVTGGAGHVGTGVVKLALAQGHSVVAIDIGPRGKLEPQARYEYKQVDVVDLQAYKAAVDGCNAIIHLAAALFKKVKREDGSMTINLEEEEQARVHNTNVAMSYNTLCIAAVLGIDRVVMASSINSIGMLYCKEPKYDFVPIDESHAFRPEDAYSVSKQICEVQADSYARKFPHMRIATLRFHFVAPMDLVDADKMHKHGGAWKDLWGWVSLDDTAEACLRGLTAPTSTFPLGHETFFIVAPTHAQQCDSLELLKTKYPDIKDVRKELIGNTGFFDCSKAERMLGWRASGFEWRP</sequence>
<proteinExistence type="inferred from homology"/>
<evidence type="ECO:0000313" key="5">
    <source>
        <dbReference type="EMBL" id="ORX37019.1"/>
    </source>
</evidence>
<evidence type="ECO:0000259" key="4">
    <source>
        <dbReference type="Pfam" id="PF01370"/>
    </source>
</evidence>
<dbReference type="InterPro" id="IPR036291">
    <property type="entry name" value="NAD(P)-bd_dom_sf"/>
</dbReference>
<protein>
    <recommendedName>
        <fullName evidence="4">NAD-dependent epimerase/dehydratase domain-containing protein</fullName>
    </recommendedName>
</protein>
<evidence type="ECO:0000256" key="1">
    <source>
        <dbReference type="ARBA" id="ARBA00007637"/>
    </source>
</evidence>
<name>A0A1Y1UGB5_9TREE</name>
<keyword evidence="3" id="KW-0520">NAD</keyword>
<keyword evidence="6" id="KW-1185">Reference proteome</keyword>
<dbReference type="RefSeq" id="XP_021871057.1">
    <property type="nucleotide sequence ID" value="XM_022013920.1"/>
</dbReference>
<dbReference type="InterPro" id="IPR001509">
    <property type="entry name" value="Epimerase_deHydtase"/>
</dbReference>
<dbReference type="EMBL" id="NBSH01000006">
    <property type="protein sequence ID" value="ORX37019.1"/>
    <property type="molecule type" value="Genomic_DNA"/>
</dbReference>
<accession>A0A1Y1UGB5</accession>
<dbReference type="PANTHER" id="PTHR43103">
    <property type="entry name" value="NUCLEOSIDE-DIPHOSPHATE-SUGAR EPIMERASE"/>
    <property type="match status" value="1"/>
</dbReference>
<evidence type="ECO:0000313" key="6">
    <source>
        <dbReference type="Proteomes" id="UP000193218"/>
    </source>
</evidence>
<dbReference type="Pfam" id="PF01370">
    <property type="entry name" value="Epimerase"/>
    <property type="match status" value="1"/>
</dbReference>
<comment type="caution">
    <text evidence="5">The sequence shown here is derived from an EMBL/GenBank/DDBJ whole genome shotgun (WGS) entry which is preliminary data.</text>
</comment>